<dbReference type="PANTHER" id="PTHR39963:SF1">
    <property type="entry name" value="MNMC-LIKE METHYLTRANSFERASE DOMAIN-CONTAINING PROTEIN"/>
    <property type="match status" value="1"/>
</dbReference>
<accession>A0A1I2GY52</accession>
<dbReference type="Pfam" id="PF05430">
    <property type="entry name" value="Methyltransf_30"/>
    <property type="match status" value="1"/>
</dbReference>
<dbReference type="OrthoDB" id="9786494at2"/>
<dbReference type="Proteomes" id="UP000199513">
    <property type="component" value="Unassembled WGS sequence"/>
</dbReference>
<dbReference type="GO" id="GO:0004808">
    <property type="term" value="F:tRNA (5-methylaminomethyl-2-thiouridylate)(34)-methyltransferase activity"/>
    <property type="evidence" value="ECO:0007669"/>
    <property type="project" value="InterPro"/>
</dbReference>
<name>A0A1I2GY52_9BACT</name>
<evidence type="ECO:0000313" key="2">
    <source>
        <dbReference type="EMBL" id="SFF21491.1"/>
    </source>
</evidence>
<proteinExistence type="predicted"/>
<dbReference type="InterPro" id="IPR029063">
    <property type="entry name" value="SAM-dependent_MTases_sf"/>
</dbReference>
<reference evidence="2 3" key="1">
    <citation type="submission" date="2016-10" db="EMBL/GenBank/DDBJ databases">
        <authorList>
            <person name="de Groot N.N."/>
        </authorList>
    </citation>
    <scope>NUCLEOTIDE SEQUENCE [LARGE SCALE GENOMIC DNA]</scope>
    <source>
        <strain>GEY</strain>
        <strain evidence="3">DSM 9560</strain>
    </source>
</reference>
<dbReference type="AlphaFoldDB" id="A0A1I2GY52"/>
<organism evidence="2 3">
    <name type="scientific">Thermoflexibacter ruber</name>
    <dbReference type="NCBI Taxonomy" id="1003"/>
    <lineage>
        <taxon>Bacteria</taxon>
        <taxon>Pseudomonadati</taxon>
        <taxon>Bacteroidota</taxon>
        <taxon>Cytophagia</taxon>
        <taxon>Cytophagales</taxon>
        <taxon>Thermoflexibacteraceae</taxon>
        <taxon>Thermoflexibacter</taxon>
    </lineage>
</organism>
<dbReference type="Gene3D" id="3.40.50.150">
    <property type="entry name" value="Vaccinia Virus protein VP39"/>
    <property type="match status" value="1"/>
</dbReference>
<dbReference type="STRING" id="1003.SAMN04488541_102057"/>
<protein>
    <submittedName>
        <fullName evidence="2">tRNA U34 5-methylaminomethyl-2-thiouridine-forming methyltransferase MnmC</fullName>
    </submittedName>
</protein>
<dbReference type="GO" id="GO:0032259">
    <property type="term" value="P:methylation"/>
    <property type="evidence" value="ECO:0007669"/>
    <property type="project" value="UniProtKB-KW"/>
</dbReference>
<evidence type="ECO:0000313" key="3">
    <source>
        <dbReference type="Proteomes" id="UP000199513"/>
    </source>
</evidence>
<keyword evidence="3" id="KW-1185">Reference proteome</keyword>
<dbReference type="InterPro" id="IPR047785">
    <property type="entry name" value="tRNA_MNMC2"/>
</dbReference>
<dbReference type="PANTHER" id="PTHR39963">
    <property type="entry name" value="SLL0983 PROTEIN"/>
    <property type="match status" value="1"/>
</dbReference>
<sequence length="229" mass="26186">MQRKVITTKDGSSTIFWEELNETYHSIHGAWQESEHVFIKEGLAWYANQFPAQHSIAIFEVGLGTGLNAILTLKFCLQNPDIQVFYHSIEPYPLTWVEISHLNYKELLSQDLHQYFDYIHQCEWEKTHQILPSFSFHKSQKNLQSFSVSPNSTFDIVYFDAFAPAKQPEMWEVSSLSTAVALLKEHGILVTYCAKGSFKRDLKSLGMQVQSPHGAAGKREMTRGVKVAV</sequence>
<dbReference type="NCBIfam" id="NF033855">
    <property type="entry name" value="tRNA_MNMC2"/>
    <property type="match status" value="1"/>
</dbReference>
<keyword evidence="2" id="KW-0489">Methyltransferase</keyword>
<dbReference type="RefSeq" id="WP_091545629.1">
    <property type="nucleotide sequence ID" value="NZ_FONY01000020.1"/>
</dbReference>
<feature type="domain" description="MnmC-like methyltransferase" evidence="1">
    <location>
        <begin position="138"/>
        <end position="226"/>
    </location>
</feature>
<dbReference type="SUPFAM" id="SSF53335">
    <property type="entry name" value="S-adenosyl-L-methionine-dependent methyltransferases"/>
    <property type="match status" value="1"/>
</dbReference>
<dbReference type="EMBL" id="FONY01000020">
    <property type="protein sequence ID" value="SFF21491.1"/>
    <property type="molecule type" value="Genomic_DNA"/>
</dbReference>
<keyword evidence="2" id="KW-0808">Transferase</keyword>
<dbReference type="GO" id="GO:0016645">
    <property type="term" value="F:oxidoreductase activity, acting on the CH-NH group of donors"/>
    <property type="evidence" value="ECO:0007669"/>
    <property type="project" value="InterPro"/>
</dbReference>
<gene>
    <name evidence="2" type="ORF">SAMN04488541_102057</name>
</gene>
<dbReference type="InterPro" id="IPR008471">
    <property type="entry name" value="MnmC-like_methylTransf"/>
</dbReference>
<evidence type="ECO:0000259" key="1">
    <source>
        <dbReference type="Pfam" id="PF05430"/>
    </source>
</evidence>